<reference evidence="1" key="1">
    <citation type="submission" date="2014-12" db="EMBL/GenBank/DDBJ databases">
        <title>Insight into the proteome of Arion vulgaris.</title>
        <authorList>
            <person name="Aradska J."/>
            <person name="Bulat T."/>
            <person name="Smidak R."/>
            <person name="Sarate P."/>
            <person name="Gangsoo J."/>
            <person name="Sialana F."/>
            <person name="Bilban M."/>
            <person name="Lubec G."/>
        </authorList>
    </citation>
    <scope>NUCLEOTIDE SEQUENCE</scope>
    <source>
        <tissue evidence="1">Skin</tissue>
    </source>
</reference>
<proteinExistence type="predicted"/>
<accession>A0A0B6Y5M5</accession>
<gene>
    <name evidence="1" type="primary">ORF12614</name>
</gene>
<protein>
    <submittedName>
        <fullName evidence="1">Uncharacterized protein</fullName>
    </submittedName>
</protein>
<dbReference type="AlphaFoldDB" id="A0A0B6Y5M5"/>
<evidence type="ECO:0000313" key="1">
    <source>
        <dbReference type="EMBL" id="CEK51141.1"/>
    </source>
</evidence>
<organism evidence="1">
    <name type="scientific">Arion vulgaris</name>
    <dbReference type="NCBI Taxonomy" id="1028688"/>
    <lineage>
        <taxon>Eukaryota</taxon>
        <taxon>Metazoa</taxon>
        <taxon>Spiralia</taxon>
        <taxon>Lophotrochozoa</taxon>
        <taxon>Mollusca</taxon>
        <taxon>Gastropoda</taxon>
        <taxon>Heterobranchia</taxon>
        <taxon>Euthyneura</taxon>
        <taxon>Panpulmonata</taxon>
        <taxon>Eupulmonata</taxon>
        <taxon>Stylommatophora</taxon>
        <taxon>Helicina</taxon>
        <taxon>Arionoidea</taxon>
        <taxon>Arionidae</taxon>
        <taxon>Arion</taxon>
    </lineage>
</organism>
<feature type="non-terminal residue" evidence="1">
    <location>
        <position position="1"/>
    </location>
</feature>
<name>A0A0B6Y5M5_9EUPU</name>
<dbReference type="EMBL" id="HACG01004276">
    <property type="protein sequence ID" value="CEK51141.1"/>
    <property type="molecule type" value="Transcribed_RNA"/>
</dbReference>
<sequence length="50" mass="5808">QQKKNPWPQMWKTCVQLTGLPHLSRSLIQSARTVILYDMCCGRLNIYVST</sequence>